<feature type="domain" description="Replication protein A C-terminal" evidence="1">
    <location>
        <begin position="5"/>
        <end position="50"/>
    </location>
</feature>
<dbReference type="STRING" id="418459.E3JTM4"/>
<dbReference type="GeneID" id="10542946"/>
<dbReference type="Pfam" id="PF08784">
    <property type="entry name" value="RPA_C"/>
    <property type="match status" value="1"/>
</dbReference>
<gene>
    <name evidence="2" type="ORF">PGTG_01992</name>
</gene>
<keyword evidence="3" id="KW-1185">Reference proteome</keyword>
<dbReference type="Proteomes" id="UP000008783">
    <property type="component" value="Unassembled WGS sequence"/>
</dbReference>
<dbReference type="SUPFAM" id="SSF46785">
    <property type="entry name" value="Winged helix' DNA-binding domain"/>
    <property type="match status" value="1"/>
</dbReference>
<evidence type="ECO:0000313" key="3">
    <source>
        <dbReference type="Proteomes" id="UP000008783"/>
    </source>
</evidence>
<dbReference type="VEuPathDB" id="FungiDB:PGTG_01992"/>
<evidence type="ECO:0000259" key="1">
    <source>
        <dbReference type="Pfam" id="PF08784"/>
    </source>
</evidence>
<dbReference type="InterPro" id="IPR036390">
    <property type="entry name" value="WH_DNA-bd_sf"/>
</dbReference>
<dbReference type="RefSeq" id="XP_003319818.2">
    <property type="nucleotide sequence ID" value="XM_003319770.2"/>
</dbReference>
<dbReference type="OrthoDB" id="25571at2759"/>
<reference key="1">
    <citation type="submission" date="2007-01" db="EMBL/GenBank/DDBJ databases">
        <title>The Genome Sequence of Puccinia graminis f. sp. tritici Strain CRL 75-36-700-3.</title>
        <authorList>
            <consortium name="The Broad Institute Genome Sequencing Platform"/>
            <person name="Birren B."/>
            <person name="Lander E."/>
            <person name="Galagan J."/>
            <person name="Nusbaum C."/>
            <person name="Devon K."/>
            <person name="Cuomo C."/>
            <person name="Jaffe D."/>
            <person name="Butler J."/>
            <person name="Alvarez P."/>
            <person name="Gnerre S."/>
            <person name="Grabherr M."/>
            <person name="Mauceli E."/>
            <person name="Brockman W."/>
            <person name="Young S."/>
            <person name="LaButti K."/>
            <person name="Sykes S."/>
            <person name="DeCaprio D."/>
            <person name="Crawford M."/>
            <person name="Koehrsen M."/>
            <person name="Engels R."/>
            <person name="Montgomery P."/>
            <person name="Pearson M."/>
            <person name="Howarth C."/>
            <person name="Larson L."/>
            <person name="White J."/>
            <person name="Zeng Q."/>
            <person name="Kodira C."/>
            <person name="Yandava C."/>
            <person name="Alvarado L."/>
            <person name="O'Leary S."/>
            <person name="Szabo L."/>
            <person name="Dean R."/>
            <person name="Schein J."/>
        </authorList>
    </citation>
    <scope>NUCLEOTIDE SEQUENCE</scope>
    <source>
        <strain>CRL 75-36-700-3</strain>
    </source>
</reference>
<dbReference type="AlphaFoldDB" id="E3JTM4"/>
<accession>E3JTM4</accession>
<dbReference type="KEGG" id="pgr:PGTG_01992"/>
<dbReference type="Gene3D" id="1.10.10.10">
    <property type="entry name" value="Winged helix-like DNA-binding domain superfamily/Winged helix DNA-binding domain"/>
    <property type="match status" value="1"/>
</dbReference>
<reference evidence="2" key="2">
    <citation type="submission" date="2012-02" db="EMBL/GenBank/DDBJ databases">
        <title>The Genome Sequence of Puccinia graminis f. sp. tritici Strain CRL 75-36-700-3.</title>
        <authorList>
            <consortium name="The Broad Institute Genome Sequencing Platform"/>
            <person name="Birren B."/>
            <person name="Lander E."/>
            <person name="Galagan J."/>
            <person name="Nusbaum C."/>
            <person name="Devon K."/>
            <person name="Cuomo C."/>
            <person name="Jaffe D."/>
            <person name="Butler J."/>
            <person name="Alvarez P."/>
            <person name="Gnerre S."/>
            <person name="Grabherr M."/>
            <person name="Mauceli E."/>
            <person name="Brockman W."/>
            <person name="Young S."/>
            <person name="LaButti K."/>
            <person name="Sykes S."/>
            <person name="DeCaprio D."/>
            <person name="Crawford M."/>
            <person name="Koehrsen M."/>
            <person name="Engels R."/>
            <person name="Montgomery P."/>
            <person name="Pearson M."/>
            <person name="Howarth C."/>
            <person name="Larson L."/>
            <person name="White J."/>
            <person name="Zeng Q."/>
            <person name="Kodira C."/>
            <person name="Yandava C."/>
            <person name="Alvarado L."/>
            <person name="O'Leary S."/>
            <person name="Szabo L."/>
            <person name="Dean R."/>
            <person name="Schein J."/>
        </authorList>
    </citation>
    <scope>NUCLEOTIDE SEQUENCE</scope>
    <source>
        <strain evidence="2">CRL 75-36-700-3</strain>
    </source>
</reference>
<dbReference type="EMBL" id="DS178263">
    <property type="protein sequence ID" value="EFP75399.2"/>
    <property type="molecule type" value="Genomic_DNA"/>
</dbReference>
<dbReference type="InParanoid" id="E3JTM4"/>
<dbReference type="InterPro" id="IPR014892">
    <property type="entry name" value="RPA_C"/>
</dbReference>
<sequence>MEYFPSIQPPDEGINIHDIARQCNLDVKEVINETAQLIYEGELFTTTDDEHLMTTTS</sequence>
<organism evidence="2 3">
    <name type="scientific">Puccinia graminis f. sp. tritici (strain CRL 75-36-700-3 / race SCCL)</name>
    <name type="common">Black stem rust fungus</name>
    <dbReference type="NCBI Taxonomy" id="418459"/>
    <lineage>
        <taxon>Eukaryota</taxon>
        <taxon>Fungi</taxon>
        <taxon>Dikarya</taxon>
        <taxon>Basidiomycota</taxon>
        <taxon>Pucciniomycotina</taxon>
        <taxon>Pucciniomycetes</taxon>
        <taxon>Pucciniales</taxon>
        <taxon>Pucciniaceae</taxon>
        <taxon>Puccinia</taxon>
    </lineage>
</organism>
<name>E3JTM4_PUCGT</name>
<proteinExistence type="predicted"/>
<dbReference type="InterPro" id="IPR036388">
    <property type="entry name" value="WH-like_DNA-bd_sf"/>
</dbReference>
<protein>
    <recommendedName>
        <fullName evidence="1">Replication protein A C-terminal domain-containing protein</fullName>
    </recommendedName>
</protein>
<evidence type="ECO:0000313" key="2">
    <source>
        <dbReference type="EMBL" id="EFP75399.2"/>
    </source>
</evidence>
<dbReference type="HOGENOM" id="CLU_2997513_0_0_1"/>